<comment type="similarity">
    <text evidence="2 7">Belongs to the glycosyltransferase 4 family. MraY subfamily.</text>
</comment>
<dbReference type="AlphaFoldDB" id="A0A519BGV3"/>
<dbReference type="InterPro" id="IPR000715">
    <property type="entry name" value="Glycosyl_transferase_4"/>
</dbReference>
<dbReference type="EC" id="2.7.8.13" evidence="7 8"/>
<feature type="transmembrane region" description="Helical" evidence="7">
    <location>
        <begin position="158"/>
        <end position="177"/>
    </location>
</feature>
<feature type="transmembrane region" description="Helical" evidence="7">
    <location>
        <begin position="63"/>
        <end position="82"/>
    </location>
</feature>
<evidence type="ECO:0000256" key="3">
    <source>
        <dbReference type="ARBA" id="ARBA00022679"/>
    </source>
</evidence>
<evidence type="ECO:0000256" key="8">
    <source>
        <dbReference type="NCBIfam" id="TIGR00445"/>
    </source>
</evidence>
<evidence type="ECO:0000256" key="4">
    <source>
        <dbReference type="ARBA" id="ARBA00022692"/>
    </source>
</evidence>
<sequence>MIFIFNQIFFRFITFRASYALIIALLLSIIFGKTFIKLLKKFHVSQTIREDGPKSHISDKKNVPTMGGLLILFSILIPVILFTNLFNFYIYMAIITIVSFAFIGFLDDYLKVKRQNSKGLRGKYKILMQGIFALIISVILYIKVPSLSFIVIPFVKNYYFNLGPFFIILSMFVIVGSSNAVNLTDGLDGLAIGIFATAIAGYLIFSYASSNFKFADYLSIPFIYNIGEIVVFCAALLGASIGFLWFNAYPASVFMGDTGSISLGAILGYISIVTREEILLAVIGFVFVIEALSVIFQVGSYKLRKKRIFKMAPIHHHFEMGGVPEPKIIIRLWIVSLILTIFALSTLKLRFF</sequence>
<dbReference type="GO" id="GO:0005886">
    <property type="term" value="C:plasma membrane"/>
    <property type="evidence" value="ECO:0007669"/>
    <property type="project" value="UniProtKB-SubCell"/>
</dbReference>
<feature type="transmembrane region" description="Helical" evidence="7">
    <location>
        <begin position="278"/>
        <end position="301"/>
    </location>
</feature>
<dbReference type="GO" id="GO:0071555">
    <property type="term" value="P:cell wall organization"/>
    <property type="evidence" value="ECO:0007669"/>
    <property type="project" value="UniProtKB-KW"/>
</dbReference>
<accession>A0A519BGV3</accession>
<keyword evidence="7" id="KW-0131">Cell cycle</keyword>
<name>A0A519BGV3_ACIG2</name>
<evidence type="ECO:0000256" key="2">
    <source>
        <dbReference type="ARBA" id="ARBA00005583"/>
    </source>
</evidence>
<dbReference type="Proteomes" id="UP000316562">
    <property type="component" value="Unassembled WGS sequence"/>
</dbReference>
<dbReference type="GO" id="GO:0009252">
    <property type="term" value="P:peptidoglycan biosynthetic process"/>
    <property type="evidence" value="ECO:0007669"/>
    <property type="project" value="UniProtKB-UniRule"/>
</dbReference>
<dbReference type="GO" id="GO:0051301">
    <property type="term" value="P:cell division"/>
    <property type="evidence" value="ECO:0007669"/>
    <property type="project" value="UniProtKB-KW"/>
</dbReference>
<comment type="caution">
    <text evidence="10">The sequence shown here is derived from an EMBL/GenBank/DDBJ whole genome shotgun (WGS) entry which is preliminary data.</text>
</comment>
<evidence type="ECO:0000256" key="5">
    <source>
        <dbReference type="ARBA" id="ARBA00022989"/>
    </source>
</evidence>
<dbReference type="HAMAP" id="MF_00038">
    <property type="entry name" value="MraY"/>
    <property type="match status" value="1"/>
</dbReference>
<evidence type="ECO:0000256" key="1">
    <source>
        <dbReference type="ARBA" id="ARBA00004141"/>
    </source>
</evidence>
<comment type="function">
    <text evidence="7">Catalyzes the initial step of the lipid cycle reactions in the biosynthesis of the cell wall peptidoglycan: transfers peptidoglycan precursor phospho-MurNAc-pentapeptide from UDP-MurNAc-pentapeptide onto the lipid carrier undecaprenyl phosphate, yielding undecaprenyl-pyrophosphoryl-MurNAc-pentapeptide, known as lipid I.</text>
</comment>
<dbReference type="PROSITE" id="PS01348">
    <property type="entry name" value="MRAY_2"/>
    <property type="match status" value="1"/>
</dbReference>
<dbReference type="InterPro" id="IPR003524">
    <property type="entry name" value="PNAcMuramoyl-5peptid_Trfase"/>
</dbReference>
<keyword evidence="3 7" id="KW-0808">Transferase</keyword>
<dbReference type="PROSITE" id="PS01347">
    <property type="entry name" value="MRAY_1"/>
    <property type="match status" value="1"/>
</dbReference>
<comment type="catalytic activity">
    <reaction evidence="7">
        <text>UDP-N-acetyl-alpha-D-muramoyl-L-alanyl-gamma-D-glutamyl-meso-2,6-diaminopimeloyl-D-alanyl-D-alanine + di-trans,octa-cis-undecaprenyl phosphate = di-trans,octa-cis-undecaprenyl diphospho-N-acetyl-alpha-D-muramoyl-L-alanyl-D-glutamyl-meso-2,6-diaminopimeloyl-D-alanyl-D-alanine + UMP</text>
        <dbReference type="Rhea" id="RHEA:28386"/>
        <dbReference type="ChEBI" id="CHEBI:57865"/>
        <dbReference type="ChEBI" id="CHEBI:60392"/>
        <dbReference type="ChEBI" id="CHEBI:61386"/>
        <dbReference type="ChEBI" id="CHEBI:61387"/>
        <dbReference type="EC" id="2.7.8.13"/>
    </reaction>
</comment>
<feature type="binding site" evidence="9">
    <location>
        <position position="257"/>
    </location>
    <ligand>
        <name>Mg(2+)</name>
        <dbReference type="ChEBI" id="CHEBI:18420"/>
    </ligand>
</feature>
<protein>
    <recommendedName>
        <fullName evidence="7 8">Phospho-N-acetylmuramoyl-pentapeptide-transferase</fullName>
        <ecNumber evidence="7 8">2.7.8.13</ecNumber>
    </recommendedName>
    <alternativeName>
        <fullName evidence="7">UDP-MurNAc-pentapeptide phosphotransferase</fullName>
    </alternativeName>
</protein>
<dbReference type="GO" id="GO:0008360">
    <property type="term" value="P:regulation of cell shape"/>
    <property type="evidence" value="ECO:0007669"/>
    <property type="project" value="UniProtKB-KW"/>
</dbReference>
<feature type="transmembrane region" description="Helical" evidence="7">
    <location>
        <begin position="189"/>
        <end position="210"/>
    </location>
</feature>
<dbReference type="CDD" id="cd06852">
    <property type="entry name" value="GT_MraY"/>
    <property type="match status" value="1"/>
</dbReference>
<dbReference type="UniPathway" id="UPA00219"/>
<evidence type="ECO:0000313" key="11">
    <source>
        <dbReference type="Proteomes" id="UP000316562"/>
    </source>
</evidence>
<feature type="transmembrane region" description="Helical" evidence="7">
    <location>
        <begin position="328"/>
        <end position="347"/>
    </location>
</feature>
<dbReference type="GO" id="GO:0046872">
    <property type="term" value="F:metal ion binding"/>
    <property type="evidence" value="ECO:0007669"/>
    <property type="project" value="UniProtKB-KW"/>
</dbReference>
<dbReference type="InterPro" id="IPR018480">
    <property type="entry name" value="PNAcMuramoyl-5peptid_Trfase_CS"/>
</dbReference>
<keyword evidence="5 7" id="KW-1133">Transmembrane helix</keyword>
<dbReference type="GO" id="GO:0051992">
    <property type="term" value="F:UDP-N-acetylmuramoyl-L-alanyl-D-glutamyl-meso-2,6-diaminopimelyl-D-alanyl-D-alanine:undecaprenyl-phosphate transferase activity"/>
    <property type="evidence" value="ECO:0007669"/>
    <property type="project" value="RHEA"/>
</dbReference>
<keyword evidence="7 9" id="KW-0479">Metal-binding</keyword>
<evidence type="ECO:0000256" key="6">
    <source>
        <dbReference type="ARBA" id="ARBA00023136"/>
    </source>
</evidence>
<keyword evidence="6 7" id="KW-0472">Membrane</keyword>
<comment type="pathway">
    <text evidence="7">Cell wall biogenesis; peptidoglycan biosynthesis.</text>
</comment>
<dbReference type="PANTHER" id="PTHR22926:SF5">
    <property type="entry name" value="PHOSPHO-N-ACETYLMURAMOYL-PENTAPEPTIDE-TRANSFERASE HOMOLOG"/>
    <property type="match status" value="1"/>
</dbReference>
<keyword evidence="7" id="KW-0961">Cell wall biogenesis/degradation</keyword>
<keyword evidence="7" id="KW-1003">Cell membrane</keyword>
<dbReference type="Pfam" id="PF00953">
    <property type="entry name" value="Glycos_transf_4"/>
    <property type="match status" value="1"/>
</dbReference>
<keyword evidence="7" id="KW-0132">Cell division</keyword>
<feature type="transmembrane region" description="Helical" evidence="7">
    <location>
        <begin position="253"/>
        <end position="272"/>
    </location>
</feature>
<evidence type="ECO:0000256" key="7">
    <source>
        <dbReference type="HAMAP-Rule" id="MF_00038"/>
    </source>
</evidence>
<evidence type="ECO:0000313" key="10">
    <source>
        <dbReference type="EMBL" id="RZD16490.1"/>
    </source>
</evidence>
<keyword evidence="7 9" id="KW-0460">Magnesium</keyword>
<organism evidence="10 11">
    <name type="scientific">Acididesulfobacter guangdongensis</name>
    <dbReference type="NCBI Taxonomy" id="2597225"/>
    <lineage>
        <taxon>Bacteria</taxon>
        <taxon>Deltaproteobacteria</taxon>
        <taxon>Candidatus Acidulodesulfobacterales</taxon>
        <taxon>Candidatus Acididesulfobacter</taxon>
    </lineage>
</organism>
<feature type="transmembrane region" description="Helical" evidence="7">
    <location>
        <begin position="131"/>
        <end position="152"/>
    </location>
</feature>
<dbReference type="GO" id="GO:0008963">
    <property type="term" value="F:phospho-N-acetylmuramoyl-pentapeptide-transferase activity"/>
    <property type="evidence" value="ECO:0007669"/>
    <property type="project" value="UniProtKB-UniRule"/>
</dbReference>
<proteinExistence type="inferred from homology"/>
<dbReference type="NCBIfam" id="TIGR00445">
    <property type="entry name" value="mraY"/>
    <property type="match status" value="1"/>
</dbReference>
<gene>
    <name evidence="7" type="primary">mraY</name>
    <name evidence="10" type="ORF">EVJ46_05590</name>
</gene>
<reference evidence="10 11" key="1">
    <citation type="journal article" date="2019" name="ISME J.">
        <title>Insights into ecological role of a new deltaproteobacterial order Candidatus Acidulodesulfobacterales by metagenomics and metatranscriptomics.</title>
        <authorList>
            <person name="Tan S."/>
            <person name="Liu J."/>
            <person name="Fang Y."/>
            <person name="Hedlund B.P."/>
            <person name="Lian Z.H."/>
            <person name="Huang L.Y."/>
            <person name="Li J.T."/>
            <person name="Huang L.N."/>
            <person name="Li W.J."/>
            <person name="Jiang H.C."/>
            <person name="Dong H.L."/>
            <person name="Shu W.S."/>
        </authorList>
    </citation>
    <scope>NUCLEOTIDE SEQUENCE [LARGE SCALE GENOMIC DNA]</scope>
    <source>
        <strain evidence="10">AP2</strain>
    </source>
</reference>
<feature type="binding site" evidence="9">
    <location>
        <position position="182"/>
    </location>
    <ligand>
        <name>Mg(2+)</name>
        <dbReference type="ChEBI" id="CHEBI:18420"/>
    </ligand>
</feature>
<feature type="transmembrane region" description="Helical" evidence="7">
    <location>
        <begin position="222"/>
        <end position="246"/>
    </location>
</feature>
<dbReference type="EMBL" id="SGBC01000002">
    <property type="protein sequence ID" value="RZD16490.1"/>
    <property type="molecule type" value="Genomic_DNA"/>
</dbReference>
<feature type="transmembrane region" description="Helical" evidence="7">
    <location>
        <begin position="12"/>
        <end position="32"/>
    </location>
</feature>
<feature type="transmembrane region" description="Helical" evidence="7">
    <location>
        <begin position="88"/>
        <end position="110"/>
    </location>
</feature>
<keyword evidence="4 7" id="KW-0812">Transmembrane</keyword>
<keyword evidence="7" id="KW-0573">Peptidoglycan synthesis</keyword>
<comment type="subcellular location">
    <subcellularLocation>
        <location evidence="7">Cell membrane</location>
        <topology evidence="7">Multi-pass membrane protein</topology>
    </subcellularLocation>
    <subcellularLocation>
        <location evidence="1">Membrane</location>
        <topology evidence="1">Multi-pass membrane protein</topology>
    </subcellularLocation>
</comment>
<comment type="cofactor">
    <cofactor evidence="7 9">
        <name>Mg(2+)</name>
        <dbReference type="ChEBI" id="CHEBI:18420"/>
    </cofactor>
</comment>
<dbReference type="PANTHER" id="PTHR22926">
    <property type="entry name" value="PHOSPHO-N-ACETYLMURAMOYL-PENTAPEPTIDE-TRANSFERASE"/>
    <property type="match status" value="1"/>
</dbReference>
<keyword evidence="7" id="KW-0133">Cell shape</keyword>
<evidence type="ECO:0000256" key="9">
    <source>
        <dbReference type="PIRSR" id="PIRSR600715-1"/>
    </source>
</evidence>